<dbReference type="AlphaFoldDB" id="A0A5D3CE80"/>
<dbReference type="EMBL" id="SSTD01011629">
    <property type="protein sequence ID" value="TYK09504.1"/>
    <property type="molecule type" value="Genomic_DNA"/>
</dbReference>
<evidence type="ECO:0000313" key="2">
    <source>
        <dbReference type="Proteomes" id="UP000321947"/>
    </source>
</evidence>
<protein>
    <recommendedName>
        <fullName evidence="3">Reverse transcriptase</fullName>
    </recommendedName>
</protein>
<sequence length="162" mass="18317">MIEGPSLGVVDATKTPKVEAEQFSCVFEEYLHHCVDGRQKNWVQLLNVTQFGRDAQTDSLIKRSPFEIKGNRHYVLSPLADGPYVGDRPQVYEVEEECEQMADITRVCLEEASRPMEERIDQKRCPFEFEWMTKLPINGAITSTIICQPGPGGRQRSPGSPC</sequence>
<accession>A0A5D3CE80</accession>
<organism evidence="1 2">
    <name type="scientific">Cucumis melo var. makuwa</name>
    <name type="common">Oriental melon</name>
    <dbReference type="NCBI Taxonomy" id="1194695"/>
    <lineage>
        <taxon>Eukaryota</taxon>
        <taxon>Viridiplantae</taxon>
        <taxon>Streptophyta</taxon>
        <taxon>Embryophyta</taxon>
        <taxon>Tracheophyta</taxon>
        <taxon>Spermatophyta</taxon>
        <taxon>Magnoliopsida</taxon>
        <taxon>eudicotyledons</taxon>
        <taxon>Gunneridae</taxon>
        <taxon>Pentapetalae</taxon>
        <taxon>rosids</taxon>
        <taxon>fabids</taxon>
        <taxon>Cucurbitales</taxon>
        <taxon>Cucurbitaceae</taxon>
        <taxon>Benincaseae</taxon>
        <taxon>Cucumis</taxon>
    </lineage>
</organism>
<gene>
    <name evidence="1" type="ORF">E5676_scaffold499G001080</name>
</gene>
<evidence type="ECO:0000313" key="1">
    <source>
        <dbReference type="EMBL" id="TYK09504.1"/>
    </source>
</evidence>
<proteinExistence type="predicted"/>
<evidence type="ECO:0008006" key="3">
    <source>
        <dbReference type="Google" id="ProtNLM"/>
    </source>
</evidence>
<name>A0A5D3CE80_CUCMM</name>
<reference evidence="1 2" key="1">
    <citation type="submission" date="2019-08" db="EMBL/GenBank/DDBJ databases">
        <title>Draft genome sequences of two oriental melons (Cucumis melo L. var makuwa).</title>
        <authorList>
            <person name="Kwon S.-Y."/>
        </authorList>
    </citation>
    <scope>NUCLEOTIDE SEQUENCE [LARGE SCALE GENOMIC DNA]</scope>
    <source>
        <strain evidence="2">cv. Chang Bougi</strain>
        <tissue evidence="1">Leaf</tissue>
    </source>
</reference>
<dbReference type="Proteomes" id="UP000321947">
    <property type="component" value="Unassembled WGS sequence"/>
</dbReference>
<comment type="caution">
    <text evidence="1">The sequence shown here is derived from an EMBL/GenBank/DDBJ whole genome shotgun (WGS) entry which is preliminary data.</text>
</comment>